<evidence type="ECO:0000256" key="1">
    <source>
        <dbReference type="SAM" id="SignalP"/>
    </source>
</evidence>
<feature type="signal peptide" evidence="1">
    <location>
        <begin position="1"/>
        <end position="28"/>
    </location>
</feature>
<comment type="caution">
    <text evidence="2">The sequence shown here is derived from an EMBL/GenBank/DDBJ whole genome shotgun (WGS) entry which is preliminary data.</text>
</comment>
<keyword evidence="1" id="KW-0732">Signal</keyword>
<keyword evidence="3" id="KW-1185">Reference proteome</keyword>
<dbReference type="RefSeq" id="WP_262435394.1">
    <property type="nucleotide sequence ID" value="NZ_JACRTF010000001.1"/>
</dbReference>
<proteinExistence type="predicted"/>
<sequence>MNNFSVQVYKTAISFLCWTLFSSTLLPAQDLSGMNGRLGYPVGKSFVIYDFGQNTSEIENLHTCITKTLSDTSVHVREIEIVGYSSPEGDYTRNSNLASERAEILHKYLLPFFPDIEFRVTSVPEDWEGLVDALTQTGNSATETVRAFASADLTPEQKERRLKKLPRCVYQDLSQNYFPLLRRASITIYYEQLSVSSHSSMLSEAEEKEIYLRTQYTNQAYRNAQFHHRNIQNSALTDRYGTTYGNKSERRVHHRSVLWQDFTPVIAVGTNLLQWTGFRPDFTHTTFVPNLYVEYYFLKRWSVKGAFSYCNWSYGDNKRFQGISSYSIEPRFWLRGDGNFRGFFFGVYGQFGDYNDEQEIESYTGRYHSEGLSAGYLLPLYKGLAIELSLRGGYRYSSVKRYQAGEECNSLCREYDKHDFTVTGSNISLLYRF</sequence>
<gene>
    <name evidence="2" type="ORF">H8744_13800</name>
</gene>
<evidence type="ECO:0000313" key="2">
    <source>
        <dbReference type="EMBL" id="MBC8594299.1"/>
    </source>
</evidence>
<evidence type="ECO:0000313" key="3">
    <source>
        <dbReference type="Proteomes" id="UP000651085"/>
    </source>
</evidence>
<dbReference type="InterPro" id="IPR021958">
    <property type="entry name" value="DUF3575"/>
</dbReference>
<dbReference type="Pfam" id="PF12099">
    <property type="entry name" value="DUF3575"/>
    <property type="match status" value="1"/>
</dbReference>
<dbReference type="Proteomes" id="UP000651085">
    <property type="component" value="Unassembled WGS sequence"/>
</dbReference>
<organism evidence="2 3">
    <name type="scientific">Jilunia laotingensis</name>
    <dbReference type="NCBI Taxonomy" id="2763675"/>
    <lineage>
        <taxon>Bacteria</taxon>
        <taxon>Pseudomonadati</taxon>
        <taxon>Bacteroidota</taxon>
        <taxon>Bacteroidia</taxon>
        <taxon>Bacteroidales</taxon>
        <taxon>Bacteroidaceae</taxon>
        <taxon>Jilunia</taxon>
    </lineage>
</organism>
<protein>
    <submittedName>
        <fullName evidence="2">DUF3575 domain-containing protein</fullName>
    </submittedName>
</protein>
<feature type="chain" id="PRO_5039524359" evidence="1">
    <location>
        <begin position="29"/>
        <end position="433"/>
    </location>
</feature>
<name>A0A926IQG9_9BACT</name>
<dbReference type="EMBL" id="JACRTF010000001">
    <property type="protein sequence ID" value="MBC8594299.1"/>
    <property type="molecule type" value="Genomic_DNA"/>
</dbReference>
<dbReference type="AlphaFoldDB" id="A0A926IQG9"/>
<accession>A0A926IQG9</accession>
<reference evidence="2" key="1">
    <citation type="submission" date="2020-08" db="EMBL/GenBank/DDBJ databases">
        <title>Genome public.</title>
        <authorList>
            <person name="Liu C."/>
            <person name="Sun Q."/>
        </authorList>
    </citation>
    <scope>NUCLEOTIDE SEQUENCE</scope>
    <source>
        <strain evidence="2">N12</strain>
    </source>
</reference>